<evidence type="ECO:0000256" key="2">
    <source>
        <dbReference type="ARBA" id="ARBA00023054"/>
    </source>
</evidence>
<comment type="similarity">
    <text evidence="1">Belongs to the membrane fusion protein (MFP) (TC 8.A.1) family.</text>
</comment>
<dbReference type="PROSITE" id="PS51257">
    <property type="entry name" value="PROKAR_LIPOPROTEIN"/>
    <property type="match status" value="1"/>
</dbReference>
<dbReference type="InterPro" id="IPR058625">
    <property type="entry name" value="MdtA-like_BSH"/>
</dbReference>
<sequence length="351" mass="37879">MTTRIVCLLMMYAGLLAVVSCGSEDAKTAAPEKKGPATLVAEVVLPEVSDLQQQSTSTGTFVAEDQVQISSETSGYLKKLYFTEGAYKAKGALLAKINDAELQAQKKKLEVELDYAKSELARARKLGDLQAIRAEEVDRLKNAADVIAADIMVMDAQIAKTNVYAPFSGRVGVKMLSEGAYVSPGTGMAELHRLDPIKLEFFIPEKQAGTVTTGDEITFTIPASKDTFRAEVYLVSPTLDEQNRSLRMRCRLSNKKNLFLPGGYAEVQYSLQSKGGSLLIPAEAIIPVLEGQKVLVVENGLVKSRPVEVGMRTSTSVQILGGITERDSVLVTGILGATDGMQVKAKLKEAR</sequence>
<dbReference type="InterPro" id="IPR058792">
    <property type="entry name" value="Beta-barrel_RND_2"/>
</dbReference>
<name>A0A5C7FL41_9BACT</name>
<keyword evidence="2 3" id="KW-0175">Coiled coil</keyword>
<dbReference type="Gene3D" id="2.40.30.170">
    <property type="match status" value="1"/>
</dbReference>
<dbReference type="SUPFAM" id="SSF111369">
    <property type="entry name" value="HlyD-like secretion proteins"/>
    <property type="match status" value="1"/>
</dbReference>
<dbReference type="PANTHER" id="PTHR30469">
    <property type="entry name" value="MULTIDRUG RESISTANCE PROTEIN MDTA"/>
    <property type="match status" value="1"/>
</dbReference>
<evidence type="ECO:0000259" key="5">
    <source>
        <dbReference type="Pfam" id="PF25917"/>
    </source>
</evidence>
<dbReference type="Proteomes" id="UP000321907">
    <property type="component" value="Unassembled WGS sequence"/>
</dbReference>
<dbReference type="Gene3D" id="2.40.50.100">
    <property type="match status" value="1"/>
</dbReference>
<evidence type="ECO:0000256" key="4">
    <source>
        <dbReference type="SAM" id="SignalP"/>
    </source>
</evidence>
<proteinExistence type="inferred from homology"/>
<dbReference type="Gene3D" id="6.10.140.1990">
    <property type="match status" value="1"/>
</dbReference>
<feature type="coiled-coil region" evidence="3">
    <location>
        <begin position="99"/>
        <end position="126"/>
    </location>
</feature>
<keyword evidence="8" id="KW-1185">Reference proteome</keyword>
<dbReference type="GO" id="GO:0019898">
    <property type="term" value="C:extrinsic component of membrane"/>
    <property type="evidence" value="ECO:0007669"/>
    <property type="project" value="InterPro"/>
</dbReference>
<accession>A0A5C7FL41</accession>
<feature type="chain" id="PRO_5023022147" evidence="4">
    <location>
        <begin position="23"/>
        <end position="351"/>
    </location>
</feature>
<keyword evidence="4" id="KW-0732">Signal</keyword>
<protein>
    <submittedName>
        <fullName evidence="7">Efflux RND transporter periplasmic adaptor subunit</fullName>
    </submittedName>
</protein>
<dbReference type="Gene3D" id="2.40.420.20">
    <property type="match status" value="1"/>
</dbReference>
<dbReference type="EMBL" id="VOXD01000005">
    <property type="protein sequence ID" value="TXF90753.1"/>
    <property type="molecule type" value="Genomic_DNA"/>
</dbReference>
<dbReference type="Pfam" id="PF25917">
    <property type="entry name" value="BSH_RND"/>
    <property type="match status" value="1"/>
</dbReference>
<dbReference type="RefSeq" id="WP_147929581.1">
    <property type="nucleotide sequence ID" value="NZ_VOXD01000005.1"/>
</dbReference>
<evidence type="ECO:0000256" key="1">
    <source>
        <dbReference type="ARBA" id="ARBA00009477"/>
    </source>
</evidence>
<dbReference type="GO" id="GO:1990281">
    <property type="term" value="C:efflux pump complex"/>
    <property type="evidence" value="ECO:0007669"/>
    <property type="project" value="TreeGrafter"/>
</dbReference>
<evidence type="ECO:0000313" key="8">
    <source>
        <dbReference type="Proteomes" id="UP000321907"/>
    </source>
</evidence>
<evidence type="ECO:0000313" key="7">
    <source>
        <dbReference type="EMBL" id="TXF90753.1"/>
    </source>
</evidence>
<comment type="caution">
    <text evidence="7">The sequence shown here is derived from an EMBL/GenBank/DDBJ whole genome shotgun (WGS) entry which is preliminary data.</text>
</comment>
<dbReference type="Pfam" id="PF25954">
    <property type="entry name" value="Beta-barrel_RND_2"/>
    <property type="match status" value="1"/>
</dbReference>
<dbReference type="OrthoDB" id="9806939at2"/>
<dbReference type="GO" id="GO:0030313">
    <property type="term" value="C:cell envelope"/>
    <property type="evidence" value="ECO:0007669"/>
    <property type="project" value="UniProtKB-SubCell"/>
</dbReference>
<organism evidence="7 8">
    <name type="scientific">Neolewinella aurantiaca</name>
    <dbReference type="NCBI Taxonomy" id="2602767"/>
    <lineage>
        <taxon>Bacteria</taxon>
        <taxon>Pseudomonadati</taxon>
        <taxon>Bacteroidota</taxon>
        <taxon>Saprospiria</taxon>
        <taxon>Saprospirales</taxon>
        <taxon>Lewinellaceae</taxon>
        <taxon>Neolewinella</taxon>
    </lineage>
</organism>
<dbReference type="GO" id="GO:0015562">
    <property type="term" value="F:efflux transmembrane transporter activity"/>
    <property type="evidence" value="ECO:0007669"/>
    <property type="project" value="TreeGrafter"/>
</dbReference>
<feature type="domain" description="CusB-like beta-barrel" evidence="6">
    <location>
        <begin position="200"/>
        <end position="270"/>
    </location>
</feature>
<feature type="signal peptide" evidence="4">
    <location>
        <begin position="1"/>
        <end position="22"/>
    </location>
</feature>
<feature type="domain" description="Multidrug resistance protein MdtA-like barrel-sandwich hybrid" evidence="5">
    <location>
        <begin position="66"/>
        <end position="186"/>
    </location>
</feature>
<dbReference type="InterPro" id="IPR006143">
    <property type="entry name" value="RND_pump_MFP"/>
</dbReference>
<gene>
    <name evidence="7" type="ORF">FUA23_04755</name>
</gene>
<dbReference type="PANTHER" id="PTHR30469:SF36">
    <property type="entry name" value="BLL3903 PROTEIN"/>
    <property type="match status" value="1"/>
</dbReference>
<reference evidence="7 8" key="1">
    <citation type="submission" date="2019-08" db="EMBL/GenBank/DDBJ databases">
        <title>Lewinella sp. strain SSH13 Genome sequencing and assembly.</title>
        <authorList>
            <person name="Kim I."/>
        </authorList>
    </citation>
    <scope>NUCLEOTIDE SEQUENCE [LARGE SCALE GENOMIC DNA]</scope>
    <source>
        <strain evidence="7 8">SSH13</strain>
    </source>
</reference>
<dbReference type="AlphaFoldDB" id="A0A5C7FL41"/>
<dbReference type="NCBIfam" id="TIGR01730">
    <property type="entry name" value="RND_mfp"/>
    <property type="match status" value="1"/>
</dbReference>
<evidence type="ECO:0000256" key="3">
    <source>
        <dbReference type="SAM" id="Coils"/>
    </source>
</evidence>
<dbReference type="InterPro" id="IPR030190">
    <property type="entry name" value="MacA_alpha-hairpin_sf"/>
</dbReference>
<evidence type="ECO:0000259" key="6">
    <source>
        <dbReference type="Pfam" id="PF25954"/>
    </source>
</evidence>
<dbReference type="GO" id="GO:1990961">
    <property type="term" value="P:xenobiotic detoxification by transmembrane export across the plasma membrane"/>
    <property type="evidence" value="ECO:0007669"/>
    <property type="project" value="InterPro"/>
</dbReference>
<dbReference type="GO" id="GO:1990195">
    <property type="term" value="C:macrolide transmembrane transporter complex"/>
    <property type="evidence" value="ECO:0007669"/>
    <property type="project" value="InterPro"/>
</dbReference>